<proteinExistence type="predicted"/>
<organism evidence="10 11">
    <name type="scientific">Odynerus spinipes</name>
    <dbReference type="NCBI Taxonomy" id="1348599"/>
    <lineage>
        <taxon>Eukaryota</taxon>
        <taxon>Metazoa</taxon>
        <taxon>Ecdysozoa</taxon>
        <taxon>Arthropoda</taxon>
        <taxon>Hexapoda</taxon>
        <taxon>Insecta</taxon>
        <taxon>Pterygota</taxon>
        <taxon>Neoptera</taxon>
        <taxon>Endopterygota</taxon>
        <taxon>Hymenoptera</taxon>
        <taxon>Apocrita</taxon>
        <taxon>Aculeata</taxon>
        <taxon>Vespoidea</taxon>
        <taxon>Vespidae</taxon>
        <taxon>Eumeninae</taxon>
        <taxon>Odynerus</taxon>
    </lineage>
</organism>
<name>A0AAD9RFL7_9HYME</name>
<dbReference type="AlphaFoldDB" id="A0AAD9RFL7"/>
<protein>
    <recommendedName>
        <fullName evidence="9">DNA helicase Pif1-like 2B domain-containing protein</fullName>
    </recommendedName>
</protein>
<feature type="domain" description="DNA helicase Pif1-like 2B" evidence="9">
    <location>
        <begin position="71"/>
        <end position="98"/>
    </location>
</feature>
<keyword evidence="7" id="KW-0234">DNA repair</keyword>
<keyword evidence="6" id="KW-0238">DNA-binding</keyword>
<evidence type="ECO:0000256" key="2">
    <source>
        <dbReference type="ARBA" id="ARBA00022763"/>
    </source>
</evidence>
<dbReference type="InterPro" id="IPR049163">
    <property type="entry name" value="Pif1-like_2B_dom"/>
</dbReference>
<evidence type="ECO:0000256" key="1">
    <source>
        <dbReference type="ARBA" id="ARBA00022741"/>
    </source>
</evidence>
<evidence type="ECO:0000313" key="10">
    <source>
        <dbReference type="EMBL" id="KAK2578782.1"/>
    </source>
</evidence>
<keyword evidence="5" id="KW-0067">ATP-binding</keyword>
<keyword evidence="11" id="KW-1185">Reference proteome</keyword>
<evidence type="ECO:0000256" key="3">
    <source>
        <dbReference type="ARBA" id="ARBA00022801"/>
    </source>
</evidence>
<keyword evidence="1" id="KW-0547">Nucleotide-binding</keyword>
<reference evidence="10" key="1">
    <citation type="submission" date="2021-08" db="EMBL/GenBank/DDBJ databases">
        <authorList>
            <person name="Misof B."/>
            <person name="Oliver O."/>
            <person name="Podsiadlowski L."/>
            <person name="Donath A."/>
            <person name="Peters R."/>
            <person name="Mayer C."/>
            <person name="Rust J."/>
            <person name="Gunkel S."/>
            <person name="Lesny P."/>
            <person name="Martin S."/>
            <person name="Oeyen J.P."/>
            <person name="Petersen M."/>
            <person name="Panagiotis P."/>
            <person name="Wilbrandt J."/>
            <person name="Tanja T."/>
        </authorList>
    </citation>
    <scope>NUCLEOTIDE SEQUENCE</scope>
    <source>
        <strain evidence="10">GBR_01_08_01A</strain>
        <tissue evidence="10">Thorax + abdomen</tissue>
    </source>
</reference>
<evidence type="ECO:0000256" key="6">
    <source>
        <dbReference type="ARBA" id="ARBA00023125"/>
    </source>
</evidence>
<evidence type="ECO:0000256" key="5">
    <source>
        <dbReference type="ARBA" id="ARBA00022840"/>
    </source>
</evidence>
<dbReference type="Proteomes" id="UP001258017">
    <property type="component" value="Unassembled WGS sequence"/>
</dbReference>
<keyword evidence="3" id="KW-0378">Hydrolase</keyword>
<evidence type="ECO:0000256" key="7">
    <source>
        <dbReference type="ARBA" id="ARBA00023204"/>
    </source>
</evidence>
<accession>A0AAD9RFL7</accession>
<dbReference type="InterPro" id="IPR051055">
    <property type="entry name" value="PIF1_helicase"/>
</dbReference>
<gene>
    <name evidence="10" type="ORF">KPH14_008886</name>
</gene>
<dbReference type="Pfam" id="PF21530">
    <property type="entry name" value="Pif1_2B_dom"/>
    <property type="match status" value="1"/>
</dbReference>
<keyword evidence="4" id="KW-0347">Helicase</keyword>
<reference evidence="10" key="2">
    <citation type="journal article" date="2023" name="Commun. Biol.">
        <title>Intrasexual cuticular hydrocarbon dimorphism in a wasp sheds light on hydrocarbon biosynthesis genes in Hymenoptera.</title>
        <authorList>
            <person name="Moris V.C."/>
            <person name="Podsiadlowski L."/>
            <person name="Martin S."/>
            <person name="Oeyen J.P."/>
            <person name="Donath A."/>
            <person name="Petersen M."/>
            <person name="Wilbrandt J."/>
            <person name="Misof B."/>
            <person name="Liedtke D."/>
            <person name="Thamm M."/>
            <person name="Scheiner R."/>
            <person name="Schmitt T."/>
            <person name="Niehuis O."/>
        </authorList>
    </citation>
    <scope>NUCLEOTIDE SEQUENCE</scope>
    <source>
        <strain evidence="10">GBR_01_08_01A</strain>
    </source>
</reference>
<sequence>MPENTVCLSATKNMCNQFNNAMLTNKDQEEIRFNAIYDIDCPRYLNKRARQIVKRNEDDSSLNAGLGNVITVKIGARVMLRRNIDVSMGLVNGSIGEIEKIIWDVNNKKAKKN</sequence>
<keyword evidence="8" id="KW-0413">Isomerase</keyword>
<dbReference type="PANTHER" id="PTHR47642:SF5">
    <property type="entry name" value="ATP-DEPENDENT DNA HELICASE"/>
    <property type="match status" value="1"/>
</dbReference>
<dbReference type="PANTHER" id="PTHR47642">
    <property type="entry name" value="ATP-DEPENDENT DNA HELICASE"/>
    <property type="match status" value="1"/>
</dbReference>
<evidence type="ECO:0000259" key="9">
    <source>
        <dbReference type="Pfam" id="PF21530"/>
    </source>
</evidence>
<evidence type="ECO:0000256" key="8">
    <source>
        <dbReference type="ARBA" id="ARBA00023235"/>
    </source>
</evidence>
<comment type="caution">
    <text evidence="10">The sequence shown here is derived from an EMBL/GenBank/DDBJ whole genome shotgun (WGS) entry which is preliminary data.</text>
</comment>
<evidence type="ECO:0000256" key="4">
    <source>
        <dbReference type="ARBA" id="ARBA00022806"/>
    </source>
</evidence>
<keyword evidence="2" id="KW-0227">DNA damage</keyword>
<evidence type="ECO:0000313" key="11">
    <source>
        <dbReference type="Proteomes" id="UP001258017"/>
    </source>
</evidence>
<dbReference type="EMBL" id="JAIFRP010000175">
    <property type="protein sequence ID" value="KAK2578782.1"/>
    <property type="molecule type" value="Genomic_DNA"/>
</dbReference>